<keyword evidence="3" id="KW-0687">Ribonucleoprotein</keyword>
<dbReference type="PANTHER" id="PTHR33067:SF32">
    <property type="entry name" value="ASPARTIC PEPTIDASE DDI1-TYPE DOMAIN-CONTAINING PROTEIN"/>
    <property type="match status" value="1"/>
</dbReference>
<dbReference type="GO" id="GO:0006412">
    <property type="term" value="P:translation"/>
    <property type="evidence" value="ECO:0007669"/>
    <property type="project" value="InterPro"/>
</dbReference>
<reference evidence="5 6" key="1">
    <citation type="journal article" date="2019" name="Genome Biol. Evol.">
        <title>Insights into the evolution of the New World diploid cottons (Gossypium, subgenus Houzingenia) based on genome sequencing.</title>
        <authorList>
            <person name="Grover C.E."/>
            <person name="Arick M.A. 2nd"/>
            <person name="Thrash A."/>
            <person name="Conover J.L."/>
            <person name="Sanders W.S."/>
            <person name="Peterson D.G."/>
            <person name="Frelichowski J.E."/>
            <person name="Scheffler J.A."/>
            <person name="Scheffler B.E."/>
            <person name="Wendel J.F."/>
        </authorList>
    </citation>
    <scope>NUCLEOTIDE SEQUENCE [LARGE SCALE GENOMIC DNA]</scope>
    <source>
        <strain evidence="5">8</strain>
        <tissue evidence="5">Leaf</tissue>
    </source>
</reference>
<evidence type="ECO:0000256" key="1">
    <source>
        <dbReference type="ARBA" id="ARBA00008931"/>
    </source>
</evidence>
<dbReference type="InterPro" id="IPR036920">
    <property type="entry name" value="Ribosomal_uL16_sf"/>
</dbReference>
<accession>A0A7J9EGU9</accession>
<dbReference type="GO" id="GO:1990904">
    <property type="term" value="C:ribonucleoprotein complex"/>
    <property type="evidence" value="ECO:0007669"/>
    <property type="project" value="UniProtKB-KW"/>
</dbReference>
<dbReference type="EMBL" id="JABEZW010000008">
    <property type="protein sequence ID" value="MBA0772058.1"/>
    <property type="molecule type" value="Genomic_DNA"/>
</dbReference>
<evidence type="ECO:0000313" key="6">
    <source>
        <dbReference type="Proteomes" id="UP000593568"/>
    </source>
</evidence>
<comment type="caution">
    <text evidence="5">The sequence shown here is derived from an EMBL/GenBank/DDBJ whole genome shotgun (WGS) entry which is preliminary data.</text>
</comment>
<evidence type="ECO:0000256" key="2">
    <source>
        <dbReference type="ARBA" id="ARBA00022980"/>
    </source>
</evidence>
<dbReference type="InterPro" id="IPR021109">
    <property type="entry name" value="Peptidase_aspartic_dom_sf"/>
</dbReference>
<sequence>MGLGKGYLEYWVAVVKPDKILYEMSGIAENIARKAISIAFGGLPTKDPRLHLRPFLVVCDSFRQQGVLEDALRVKLFPYSLRDHSEAWLNTLSSRTVASWNDLFQRFLLRYNIPNMNTKLMNDFTFFRQSKDETLYEAWEVGIGRRVVGTTELDAITSLTAQNAKNAPLGYNQPMRRQNIQQSSVSSSSSIKSLLKQLRINIPPVEALEKIPNYVKLMEDMLSKKRRLGEFETVALTEWCTAMLTNKLPPNLKDLENFTIPYLIGNHYVGNALCDLGASINLIPLSIFWRLGIGKARPTVVMMQLADRSYAYPEEIVVGEEFMRFFHSNYDSDEDSFERRPLCTLLEKNRPFNFNEQCLVAHVYPQGAVDVKDMKTGDPFKVNGQHLEHY</sequence>
<dbReference type="AlphaFoldDB" id="A0A7J9EGU9"/>
<dbReference type="Pfam" id="PF00252">
    <property type="entry name" value="Ribosomal_L16"/>
    <property type="match status" value="1"/>
</dbReference>
<evidence type="ECO:0000313" key="5">
    <source>
        <dbReference type="EMBL" id="MBA0772058.1"/>
    </source>
</evidence>
<evidence type="ECO:0000256" key="3">
    <source>
        <dbReference type="ARBA" id="ARBA00023274"/>
    </source>
</evidence>
<keyword evidence="2" id="KW-0689">Ribosomal protein</keyword>
<dbReference type="PANTHER" id="PTHR33067">
    <property type="entry name" value="RNA-DIRECTED DNA POLYMERASE-RELATED"/>
    <property type="match status" value="1"/>
</dbReference>
<organism evidence="5 6">
    <name type="scientific">Gossypium trilobum</name>
    <dbReference type="NCBI Taxonomy" id="34281"/>
    <lineage>
        <taxon>Eukaryota</taxon>
        <taxon>Viridiplantae</taxon>
        <taxon>Streptophyta</taxon>
        <taxon>Embryophyta</taxon>
        <taxon>Tracheophyta</taxon>
        <taxon>Spermatophyta</taxon>
        <taxon>Magnoliopsida</taxon>
        <taxon>eudicotyledons</taxon>
        <taxon>Gunneridae</taxon>
        <taxon>Pentapetalae</taxon>
        <taxon>rosids</taxon>
        <taxon>malvids</taxon>
        <taxon>Malvales</taxon>
        <taxon>Malvaceae</taxon>
        <taxon>Malvoideae</taxon>
        <taxon>Gossypium</taxon>
    </lineage>
</organism>
<dbReference type="SUPFAM" id="SSF54686">
    <property type="entry name" value="Ribosomal protein L16p/L10e"/>
    <property type="match status" value="1"/>
</dbReference>
<dbReference type="GO" id="GO:0005840">
    <property type="term" value="C:ribosome"/>
    <property type="evidence" value="ECO:0007669"/>
    <property type="project" value="UniProtKB-KW"/>
</dbReference>
<dbReference type="InterPro" id="IPR047873">
    <property type="entry name" value="Ribosomal_uL16"/>
</dbReference>
<evidence type="ECO:0000259" key="4">
    <source>
        <dbReference type="Pfam" id="PF03732"/>
    </source>
</evidence>
<dbReference type="InterPro" id="IPR005162">
    <property type="entry name" value="Retrotrans_gag_dom"/>
</dbReference>
<gene>
    <name evidence="5" type="ORF">Gotri_007497</name>
</gene>
<feature type="domain" description="Retrotransposon gag" evidence="4">
    <location>
        <begin position="75"/>
        <end position="140"/>
    </location>
</feature>
<protein>
    <recommendedName>
        <fullName evidence="4">Retrotransposon gag domain-containing protein</fullName>
    </recommendedName>
</protein>
<dbReference type="InterPro" id="IPR016180">
    <property type="entry name" value="Ribosomal_uL16_dom"/>
</dbReference>
<dbReference type="Gene3D" id="3.90.1170.10">
    <property type="entry name" value="Ribosomal protein L10e/L16"/>
    <property type="match status" value="1"/>
</dbReference>
<comment type="similarity">
    <text evidence="1">Belongs to the universal ribosomal protein uL16 family.</text>
</comment>
<dbReference type="Pfam" id="PF03732">
    <property type="entry name" value="Retrotrans_gag"/>
    <property type="match status" value="1"/>
</dbReference>
<proteinExistence type="inferred from homology"/>
<dbReference type="CDD" id="cd01433">
    <property type="entry name" value="Ribosomal_L16_L10e"/>
    <property type="match status" value="1"/>
</dbReference>
<name>A0A7J9EGU9_9ROSI</name>
<dbReference type="GO" id="GO:0003735">
    <property type="term" value="F:structural constituent of ribosome"/>
    <property type="evidence" value="ECO:0007669"/>
    <property type="project" value="InterPro"/>
</dbReference>
<dbReference type="Proteomes" id="UP000593568">
    <property type="component" value="Unassembled WGS sequence"/>
</dbReference>
<keyword evidence="6" id="KW-1185">Reference proteome</keyword>
<dbReference type="Gene3D" id="2.40.70.10">
    <property type="entry name" value="Acid Proteases"/>
    <property type="match status" value="1"/>
</dbReference>